<dbReference type="InterPro" id="IPR011009">
    <property type="entry name" value="Kinase-like_dom_sf"/>
</dbReference>
<feature type="compositionally biased region" description="Acidic residues" evidence="2">
    <location>
        <begin position="634"/>
        <end position="645"/>
    </location>
</feature>
<dbReference type="SMART" id="SM00220">
    <property type="entry name" value="S_TKc"/>
    <property type="match status" value="1"/>
</dbReference>
<feature type="region of interest" description="Disordered" evidence="2">
    <location>
        <begin position="323"/>
        <end position="356"/>
    </location>
</feature>
<dbReference type="GO" id="GO:0000147">
    <property type="term" value="P:actin cortical patch assembly"/>
    <property type="evidence" value="ECO:0007669"/>
    <property type="project" value="TreeGrafter"/>
</dbReference>
<feature type="compositionally biased region" description="Polar residues" evidence="2">
    <location>
        <begin position="323"/>
        <end position="332"/>
    </location>
</feature>
<dbReference type="GO" id="GO:0005737">
    <property type="term" value="C:cytoplasm"/>
    <property type="evidence" value="ECO:0007669"/>
    <property type="project" value="TreeGrafter"/>
</dbReference>
<dbReference type="EMBL" id="CANTUO010000003">
    <property type="protein sequence ID" value="CAI5759073.1"/>
    <property type="molecule type" value="Genomic_DNA"/>
</dbReference>
<keyword evidence="1" id="KW-0547">Nucleotide-binding</keyword>
<keyword evidence="5" id="KW-1185">Reference proteome</keyword>
<evidence type="ECO:0000313" key="4">
    <source>
        <dbReference type="EMBL" id="CAI5759073.1"/>
    </source>
</evidence>
<name>A0A9W4TZA6_9ASCO</name>
<dbReference type="Proteomes" id="UP001152885">
    <property type="component" value="Unassembled WGS sequence"/>
</dbReference>
<organism evidence="4 5">
    <name type="scientific">Candida verbasci</name>
    <dbReference type="NCBI Taxonomy" id="1227364"/>
    <lineage>
        <taxon>Eukaryota</taxon>
        <taxon>Fungi</taxon>
        <taxon>Dikarya</taxon>
        <taxon>Ascomycota</taxon>
        <taxon>Saccharomycotina</taxon>
        <taxon>Pichiomycetes</taxon>
        <taxon>Debaryomycetaceae</taxon>
        <taxon>Candida/Lodderomyces clade</taxon>
        <taxon>Candida</taxon>
    </lineage>
</organism>
<dbReference type="SUPFAM" id="SSF56112">
    <property type="entry name" value="Protein kinase-like (PK-like)"/>
    <property type="match status" value="1"/>
</dbReference>
<feature type="compositionally biased region" description="Basic residues" evidence="2">
    <location>
        <begin position="652"/>
        <end position="666"/>
    </location>
</feature>
<evidence type="ECO:0000256" key="1">
    <source>
        <dbReference type="ARBA" id="ARBA00022741"/>
    </source>
</evidence>
<dbReference type="GO" id="GO:0007015">
    <property type="term" value="P:actin filament organization"/>
    <property type="evidence" value="ECO:0007669"/>
    <property type="project" value="TreeGrafter"/>
</dbReference>
<proteinExistence type="predicted"/>
<sequence length="687" mass="80052">MAIPKLVEGTQLQVGKHTVTITKYLSEGGFAQIYQVLLNNEPACLKRVIVPDKNGLIQLRKEVDVMKTLRKGRNIVSYIDSHAEKLENGSYQVLVLMELCPNGSLLDYMNLKMKTKLTETEILKIMLDISLGIYEMHKLKLIHRDIKIENVLIDSDHNFKLCDFGSTTGIIYPPQDHNQFAQLTNDILYQTTPQYRSPEMVDLYKGYPIDEKADIWALGCFLYKLCYYITPFETQGDIAILHASFQFPTLPNFSGDLKNLIIIMLQDNPLYRPNIIQVIMLVSKLMNIEYGGLKILDFYKTGAYNFQSLHEYQVQKQNETIRQKQKYMQQMNHKVEEEPENETENESLSGFSSDNDVSYTEKIEDAEQRYPSLENINKLDVSRNSSMKLENSSMKVDVSRNSSVKSKEPNDDTKKLADDIFNDGLVEDVDKLNISPNYYIEPINEEKVLNNQDFIKSERNLQEKYPEIAPKFEDFQNSYPKTESNLQEKYPEIKYPDRNIETQFSSDRKQEIYKPEMQYKPDTQYKPDFKQEPQYKTESHYKTEAQYKPEFKAESQYKPEYKPDSQYNKPDFIPPTVKENFTEPKNHNPWGEYKNETNLIDLDTSSTKPTKLEKPGFKKRLSSQNHIPINLQEEVIDFASDDENNNSDMNRIKIRNSLKKPPKSNRKSSDHNRSESSESKKRLSFLG</sequence>
<accession>A0A9W4TZA6</accession>
<feature type="compositionally biased region" description="Polar residues" evidence="2">
    <location>
        <begin position="384"/>
        <end position="404"/>
    </location>
</feature>
<dbReference type="PANTHER" id="PTHR22967:SF65">
    <property type="entry name" value="SERINE_THREONINE-PROTEIN KINASE AKL1"/>
    <property type="match status" value="1"/>
</dbReference>
<comment type="caution">
    <text evidence="4">The sequence shown here is derived from an EMBL/GenBank/DDBJ whole genome shotgun (WGS) entry which is preliminary data.</text>
</comment>
<protein>
    <recommendedName>
        <fullName evidence="3">Protein kinase domain-containing protein</fullName>
    </recommendedName>
</protein>
<dbReference type="Pfam" id="PF00069">
    <property type="entry name" value="Pkinase"/>
    <property type="match status" value="1"/>
</dbReference>
<feature type="region of interest" description="Disordered" evidence="2">
    <location>
        <begin position="603"/>
        <end position="687"/>
    </location>
</feature>
<evidence type="ECO:0000259" key="3">
    <source>
        <dbReference type="PROSITE" id="PS50011"/>
    </source>
</evidence>
<dbReference type="PANTHER" id="PTHR22967">
    <property type="entry name" value="SERINE/THREONINE PROTEIN KINASE"/>
    <property type="match status" value="1"/>
</dbReference>
<dbReference type="InterPro" id="IPR008271">
    <property type="entry name" value="Ser/Thr_kinase_AS"/>
</dbReference>
<dbReference type="GO" id="GO:0005524">
    <property type="term" value="F:ATP binding"/>
    <property type="evidence" value="ECO:0007669"/>
    <property type="project" value="InterPro"/>
</dbReference>
<gene>
    <name evidence="4" type="ORF">CANVERA_P3582</name>
</gene>
<evidence type="ECO:0000313" key="5">
    <source>
        <dbReference type="Proteomes" id="UP001152885"/>
    </source>
</evidence>
<dbReference type="Gene3D" id="1.10.510.10">
    <property type="entry name" value="Transferase(Phosphotransferase) domain 1"/>
    <property type="match status" value="1"/>
</dbReference>
<evidence type="ECO:0000256" key="2">
    <source>
        <dbReference type="SAM" id="MobiDB-lite"/>
    </source>
</evidence>
<reference evidence="4" key="1">
    <citation type="submission" date="2022-12" db="EMBL/GenBank/DDBJ databases">
        <authorList>
            <person name="Brejova B."/>
        </authorList>
    </citation>
    <scope>NUCLEOTIDE SEQUENCE</scope>
</reference>
<feature type="compositionally biased region" description="Basic and acidic residues" evidence="2">
    <location>
        <begin position="667"/>
        <end position="681"/>
    </location>
</feature>
<dbReference type="PROSITE" id="PS00108">
    <property type="entry name" value="PROTEIN_KINASE_ST"/>
    <property type="match status" value="1"/>
</dbReference>
<dbReference type="PROSITE" id="PS50011">
    <property type="entry name" value="PROTEIN_KINASE_DOM"/>
    <property type="match status" value="1"/>
</dbReference>
<dbReference type="OrthoDB" id="2018507at2759"/>
<dbReference type="InterPro" id="IPR000719">
    <property type="entry name" value="Prot_kinase_dom"/>
</dbReference>
<dbReference type="GO" id="GO:0004674">
    <property type="term" value="F:protein serine/threonine kinase activity"/>
    <property type="evidence" value="ECO:0007669"/>
    <property type="project" value="TreeGrafter"/>
</dbReference>
<feature type="region of interest" description="Disordered" evidence="2">
    <location>
        <begin position="521"/>
        <end position="569"/>
    </location>
</feature>
<feature type="region of interest" description="Disordered" evidence="2">
    <location>
        <begin position="384"/>
        <end position="412"/>
    </location>
</feature>
<feature type="compositionally biased region" description="Basic and acidic residues" evidence="2">
    <location>
        <begin position="521"/>
        <end position="563"/>
    </location>
</feature>
<dbReference type="AlphaFoldDB" id="A0A9W4TZA6"/>
<feature type="compositionally biased region" description="Polar residues" evidence="2">
    <location>
        <begin position="347"/>
        <end position="356"/>
    </location>
</feature>
<feature type="domain" description="Protein kinase" evidence="3">
    <location>
        <begin position="19"/>
        <end position="286"/>
    </location>
</feature>